<dbReference type="InterPro" id="IPR036513">
    <property type="entry name" value="STAS_dom_sf"/>
</dbReference>
<keyword evidence="2" id="KW-1185">Reference proteome</keyword>
<dbReference type="AlphaFoldDB" id="A0A1H3XM23"/>
<name>A0A1H3XM23_9FLAO</name>
<gene>
    <name evidence="1" type="ORF">SAMN05421540_102403</name>
</gene>
<sequence>MKIKKEENAYIVSLKKSEVKQAVENLKADYEELKDKHIIVDLSKIKINEALDLIPFIEISTQHKMSKKSFVMLTDSVDIDKVPEELAVAPTVQEAYDIIEMEDIERDLGF</sequence>
<proteinExistence type="predicted"/>
<dbReference type="RefSeq" id="WP_093239909.1">
    <property type="nucleotide sequence ID" value="NZ_FNQF01000002.1"/>
</dbReference>
<dbReference type="Proteomes" id="UP000198820">
    <property type="component" value="Unassembled WGS sequence"/>
</dbReference>
<dbReference type="EMBL" id="FNQF01000002">
    <property type="protein sequence ID" value="SEA00280.1"/>
    <property type="molecule type" value="Genomic_DNA"/>
</dbReference>
<evidence type="ECO:0000313" key="1">
    <source>
        <dbReference type="EMBL" id="SEA00280.1"/>
    </source>
</evidence>
<dbReference type="Gene3D" id="3.30.750.24">
    <property type="entry name" value="STAS domain"/>
    <property type="match status" value="1"/>
</dbReference>
<accession>A0A1H3XM23</accession>
<dbReference type="STRING" id="908615.SAMN05421540_102403"/>
<evidence type="ECO:0000313" key="2">
    <source>
        <dbReference type="Proteomes" id="UP000198820"/>
    </source>
</evidence>
<protein>
    <submittedName>
        <fullName evidence="1">Uncharacterized protein</fullName>
    </submittedName>
</protein>
<organism evidence="1 2">
    <name type="scientific">Psychroflexus halocasei</name>
    <dbReference type="NCBI Taxonomy" id="908615"/>
    <lineage>
        <taxon>Bacteria</taxon>
        <taxon>Pseudomonadati</taxon>
        <taxon>Bacteroidota</taxon>
        <taxon>Flavobacteriia</taxon>
        <taxon>Flavobacteriales</taxon>
        <taxon>Flavobacteriaceae</taxon>
        <taxon>Psychroflexus</taxon>
    </lineage>
</organism>
<reference evidence="1 2" key="1">
    <citation type="submission" date="2016-10" db="EMBL/GenBank/DDBJ databases">
        <authorList>
            <person name="de Groot N.N."/>
        </authorList>
    </citation>
    <scope>NUCLEOTIDE SEQUENCE [LARGE SCALE GENOMIC DNA]</scope>
    <source>
        <strain evidence="1 2">DSM 23581</strain>
    </source>
</reference>